<feature type="compositionally biased region" description="Basic and acidic residues" evidence="1">
    <location>
        <begin position="8"/>
        <end position="26"/>
    </location>
</feature>
<evidence type="ECO:0000256" key="1">
    <source>
        <dbReference type="SAM" id="MobiDB-lite"/>
    </source>
</evidence>
<reference evidence="2 3" key="1">
    <citation type="journal article" date="2019" name="Sci. Rep.">
        <title>A high-quality genome of Eragrostis curvula grass provides insights into Poaceae evolution and supports new strategies to enhance forage quality.</title>
        <authorList>
            <person name="Carballo J."/>
            <person name="Santos B.A.C.M."/>
            <person name="Zappacosta D."/>
            <person name="Garbus I."/>
            <person name="Selva J.P."/>
            <person name="Gallo C.A."/>
            <person name="Diaz A."/>
            <person name="Albertini E."/>
            <person name="Caccamo M."/>
            <person name="Echenique V."/>
        </authorList>
    </citation>
    <scope>NUCLEOTIDE SEQUENCE [LARGE SCALE GENOMIC DNA]</scope>
    <source>
        <strain evidence="3">cv. Victoria</strain>
        <tissue evidence="2">Leaf</tissue>
    </source>
</reference>
<comment type="caution">
    <text evidence="2">The sequence shown here is derived from an EMBL/GenBank/DDBJ whole genome shotgun (WGS) entry which is preliminary data.</text>
</comment>
<keyword evidence="3" id="KW-1185">Reference proteome</keyword>
<protein>
    <submittedName>
        <fullName evidence="2">Uncharacterized protein</fullName>
    </submittedName>
</protein>
<accession>A0A5J9T425</accession>
<proteinExistence type="predicted"/>
<feature type="non-terminal residue" evidence="2">
    <location>
        <position position="1"/>
    </location>
</feature>
<feature type="non-terminal residue" evidence="2">
    <location>
        <position position="35"/>
    </location>
</feature>
<evidence type="ECO:0000313" key="3">
    <source>
        <dbReference type="Proteomes" id="UP000324897"/>
    </source>
</evidence>
<sequence>MLVLSWKASDRMSDISEPSGDEKSAGDEIQAPAVH</sequence>
<gene>
    <name evidence="2" type="ORF">EJB05_49368</name>
</gene>
<name>A0A5J9T425_9POAL</name>
<feature type="region of interest" description="Disordered" evidence="1">
    <location>
        <begin position="1"/>
        <end position="35"/>
    </location>
</feature>
<dbReference type="Proteomes" id="UP000324897">
    <property type="component" value="Unassembled WGS sequence"/>
</dbReference>
<dbReference type="AlphaFoldDB" id="A0A5J9T425"/>
<evidence type="ECO:0000313" key="2">
    <source>
        <dbReference type="EMBL" id="TVU06169.1"/>
    </source>
</evidence>
<organism evidence="2 3">
    <name type="scientific">Eragrostis curvula</name>
    <name type="common">weeping love grass</name>
    <dbReference type="NCBI Taxonomy" id="38414"/>
    <lineage>
        <taxon>Eukaryota</taxon>
        <taxon>Viridiplantae</taxon>
        <taxon>Streptophyta</taxon>
        <taxon>Embryophyta</taxon>
        <taxon>Tracheophyta</taxon>
        <taxon>Spermatophyta</taxon>
        <taxon>Magnoliopsida</taxon>
        <taxon>Liliopsida</taxon>
        <taxon>Poales</taxon>
        <taxon>Poaceae</taxon>
        <taxon>PACMAD clade</taxon>
        <taxon>Chloridoideae</taxon>
        <taxon>Eragrostideae</taxon>
        <taxon>Eragrostidinae</taxon>
        <taxon>Eragrostis</taxon>
    </lineage>
</organism>
<dbReference type="Gramene" id="TVU06169">
    <property type="protein sequence ID" value="TVU06169"/>
    <property type="gene ID" value="EJB05_49368"/>
</dbReference>
<dbReference type="EMBL" id="RWGY01000051">
    <property type="protein sequence ID" value="TVU06169.1"/>
    <property type="molecule type" value="Genomic_DNA"/>
</dbReference>